<comment type="caution">
    <text evidence="1">The sequence shown here is derived from an EMBL/GenBank/DDBJ whole genome shotgun (WGS) entry which is preliminary data.</text>
</comment>
<dbReference type="GO" id="GO:0000166">
    <property type="term" value="F:nucleotide binding"/>
    <property type="evidence" value="ECO:0007669"/>
    <property type="project" value="InterPro"/>
</dbReference>
<dbReference type="Proteomes" id="UP000031433">
    <property type="component" value="Unassembled WGS sequence"/>
</dbReference>
<sequence>MTDIQKELQKIRGIGEVLAKRLAEAGHDTFEKIAAAGEEGLRAIKGMNPRSVAAIVAQAAELAKGRAEDRDRRVEELKAAALTLRDQVEGIARSVRERFADELEKKTARRVEKEFLKVVTTLEKVEGKIGRRVKRAGKGLAKAEKRLAGLADTGLKGVERGLRRTRKALKRVLA</sequence>
<dbReference type="EMBL" id="JXBL01000001">
    <property type="protein sequence ID" value="KIE41592.1"/>
    <property type="molecule type" value="Genomic_DNA"/>
</dbReference>
<dbReference type="RefSeq" id="WP_039643376.1">
    <property type="nucleotide sequence ID" value="NZ_JXBL01000001.1"/>
</dbReference>
<organism evidence="1 2">
    <name type="scientific">Geobacter soli</name>
    <dbReference type="NCBI Taxonomy" id="1510391"/>
    <lineage>
        <taxon>Bacteria</taxon>
        <taxon>Pseudomonadati</taxon>
        <taxon>Thermodesulfobacteriota</taxon>
        <taxon>Desulfuromonadia</taxon>
        <taxon>Geobacterales</taxon>
        <taxon>Geobacteraceae</taxon>
        <taxon>Geobacter</taxon>
    </lineage>
</organism>
<keyword evidence="2" id="KW-1185">Reference proteome</keyword>
<evidence type="ECO:0000313" key="2">
    <source>
        <dbReference type="Proteomes" id="UP000031433"/>
    </source>
</evidence>
<dbReference type="Pfam" id="PF14520">
    <property type="entry name" value="HHH_5"/>
    <property type="match status" value="1"/>
</dbReference>
<reference evidence="1 2" key="1">
    <citation type="submission" date="2015-01" db="EMBL/GenBank/DDBJ databases">
        <title>Genome sequence of the anaerobic bacterium Geobacter soli GSS01, a dissimilatory Fe(III) reducer from soil.</title>
        <authorList>
            <person name="Yang G."/>
            <person name="Zhou S."/>
        </authorList>
    </citation>
    <scope>NUCLEOTIDE SEQUENCE [LARGE SCALE GENOMIC DNA]</scope>
    <source>
        <strain evidence="1 2">GSS01</strain>
    </source>
</reference>
<dbReference type="AlphaFoldDB" id="A0A0C1QLV4"/>
<keyword evidence="1" id="KW-0238">DNA-binding</keyword>
<gene>
    <name evidence="1" type="ORF">SE37_02575</name>
</gene>
<dbReference type="InterPro" id="IPR010995">
    <property type="entry name" value="DNA_repair_Rad51/TF_NusA_a-hlx"/>
</dbReference>
<dbReference type="GO" id="GO:0003677">
    <property type="term" value="F:DNA binding"/>
    <property type="evidence" value="ECO:0007669"/>
    <property type="project" value="UniProtKB-KW"/>
</dbReference>
<protein>
    <submittedName>
        <fullName evidence="1">DNA-binding protein</fullName>
    </submittedName>
</protein>
<evidence type="ECO:0000313" key="1">
    <source>
        <dbReference type="EMBL" id="KIE41592.1"/>
    </source>
</evidence>
<dbReference type="SUPFAM" id="SSF47794">
    <property type="entry name" value="Rad51 N-terminal domain-like"/>
    <property type="match status" value="1"/>
</dbReference>
<proteinExistence type="predicted"/>
<dbReference type="Gene3D" id="1.10.150.20">
    <property type="entry name" value="5' to 3' exonuclease, C-terminal subdomain"/>
    <property type="match status" value="1"/>
</dbReference>
<name>A0A0C1QLV4_9BACT</name>
<accession>A0A0C1QLV4</accession>